<evidence type="ECO:0000256" key="1">
    <source>
        <dbReference type="ARBA" id="ARBA00022737"/>
    </source>
</evidence>
<dbReference type="Pfam" id="PF01535">
    <property type="entry name" value="PPR"/>
    <property type="match status" value="3"/>
</dbReference>
<accession>A0A9Q1R5R1</accession>
<evidence type="ECO:0000256" key="2">
    <source>
        <dbReference type="PROSITE-ProRule" id="PRU00708"/>
    </source>
</evidence>
<dbReference type="GO" id="GO:0009451">
    <property type="term" value="P:RNA modification"/>
    <property type="evidence" value="ECO:0007669"/>
    <property type="project" value="InterPro"/>
</dbReference>
<dbReference type="PANTHER" id="PTHR47926">
    <property type="entry name" value="PENTATRICOPEPTIDE REPEAT-CONTAINING PROTEIN"/>
    <property type="match status" value="1"/>
</dbReference>
<gene>
    <name evidence="3" type="ORF">K7X08_025356</name>
</gene>
<feature type="repeat" description="PPR" evidence="2">
    <location>
        <begin position="321"/>
        <end position="355"/>
    </location>
</feature>
<proteinExistence type="predicted"/>
<dbReference type="Proteomes" id="UP001152561">
    <property type="component" value="Unassembled WGS sequence"/>
</dbReference>
<dbReference type="FunFam" id="1.25.40.10:FF:000381">
    <property type="entry name" value="Pentatricopeptide repeat-containing protein"/>
    <property type="match status" value="1"/>
</dbReference>
<dbReference type="AlphaFoldDB" id="A0A9Q1R5R1"/>
<keyword evidence="1" id="KW-0677">Repeat</keyword>
<dbReference type="EMBL" id="JAJAGQ010000014">
    <property type="protein sequence ID" value="KAJ8543738.1"/>
    <property type="molecule type" value="Genomic_DNA"/>
</dbReference>
<dbReference type="GO" id="GO:0003723">
    <property type="term" value="F:RNA binding"/>
    <property type="evidence" value="ECO:0007669"/>
    <property type="project" value="InterPro"/>
</dbReference>
<dbReference type="InterPro" id="IPR046960">
    <property type="entry name" value="PPR_At4g14850-like_plant"/>
</dbReference>
<dbReference type="Gene3D" id="1.25.40.10">
    <property type="entry name" value="Tetratricopeptide repeat domain"/>
    <property type="match status" value="3"/>
</dbReference>
<dbReference type="InterPro" id="IPR011990">
    <property type="entry name" value="TPR-like_helical_dom_sf"/>
</dbReference>
<sequence length="425" mass="46533">MTNLCRLSSYVSYTKLLSQLTQTKSLKPGLQIQAHLTKLGLSNDSKHRNHLVNLYSKCGIFNYAWKLLDESPEPDLVSWSSLISGYTKNGFGKDAIWAFIRMHSLGLKCNEFTFPSVLKACSIEKELFLGKQLHGVVVAIDMLNQMRRSGIWPNMFTLSSALKACAALELPELGKGLHSLLIKKDIILDPFVSVGLIDMYCKCNLTKDARLIYDLMPGKDLIALNAMISGYSQNEADDACVDLFIQTFTQGIGFDQTTLLAILNSAAGLQVADFCKQVHALSVKSGFLCDAFVINSLVDSYGKCSQLDAAARIFDECPTLDLPSFTSLITAYALLGQGEEAMKLYLKLQDTGLKPDSFVCSSLLNACANLSAKSEVINSFEADNRMALFLVWAPCVPLDTEKCSLMIPDAVLCSVNQTSCEVAAS</sequence>
<organism evidence="3 4">
    <name type="scientific">Anisodus acutangulus</name>
    <dbReference type="NCBI Taxonomy" id="402998"/>
    <lineage>
        <taxon>Eukaryota</taxon>
        <taxon>Viridiplantae</taxon>
        <taxon>Streptophyta</taxon>
        <taxon>Embryophyta</taxon>
        <taxon>Tracheophyta</taxon>
        <taxon>Spermatophyta</taxon>
        <taxon>Magnoliopsida</taxon>
        <taxon>eudicotyledons</taxon>
        <taxon>Gunneridae</taxon>
        <taxon>Pentapetalae</taxon>
        <taxon>asterids</taxon>
        <taxon>lamiids</taxon>
        <taxon>Solanales</taxon>
        <taxon>Solanaceae</taxon>
        <taxon>Solanoideae</taxon>
        <taxon>Hyoscyameae</taxon>
        <taxon>Anisodus</taxon>
    </lineage>
</organism>
<evidence type="ECO:0000313" key="4">
    <source>
        <dbReference type="Proteomes" id="UP001152561"/>
    </source>
</evidence>
<reference evidence="4" key="1">
    <citation type="journal article" date="2023" name="Proc. Natl. Acad. Sci. U.S.A.">
        <title>Genomic and structural basis for evolution of tropane alkaloid biosynthesis.</title>
        <authorList>
            <person name="Wanga Y.-J."/>
            <person name="Taina T."/>
            <person name="Yua J.-Y."/>
            <person name="Lia J."/>
            <person name="Xua B."/>
            <person name="Chenc J."/>
            <person name="D'Auriad J.C."/>
            <person name="Huanga J.-P."/>
            <person name="Huanga S.-X."/>
        </authorList>
    </citation>
    <scope>NUCLEOTIDE SEQUENCE [LARGE SCALE GENOMIC DNA]</scope>
    <source>
        <strain evidence="4">cv. KIB-2019</strain>
    </source>
</reference>
<dbReference type="Pfam" id="PF13041">
    <property type="entry name" value="PPR_2"/>
    <property type="match status" value="2"/>
</dbReference>
<protein>
    <recommendedName>
        <fullName evidence="5">Pentatricopeptide repeat-containing protein</fullName>
    </recommendedName>
</protein>
<keyword evidence="4" id="KW-1185">Reference proteome</keyword>
<name>A0A9Q1R5R1_9SOLA</name>
<evidence type="ECO:0008006" key="5">
    <source>
        <dbReference type="Google" id="ProtNLM"/>
    </source>
</evidence>
<comment type="caution">
    <text evidence="3">The sequence shown here is derived from an EMBL/GenBank/DDBJ whole genome shotgun (WGS) entry which is preliminary data.</text>
</comment>
<dbReference type="OrthoDB" id="1725961at2759"/>
<dbReference type="PROSITE" id="PS51375">
    <property type="entry name" value="PPR"/>
    <property type="match status" value="2"/>
</dbReference>
<evidence type="ECO:0000313" key="3">
    <source>
        <dbReference type="EMBL" id="KAJ8543738.1"/>
    </source>
</evidence>
<dbReference type="InterPro" id="IPR002885">
    <property type="entry name" value="PPR_rpt"/>
</dbReference>
<feature type="repeat" description="PPR" evidence="2">
    <location>
        <begin position="75"/>
        <end position="109"/>
    </location>
</feature>
<dbReference type="NCBIfam" id="TIGR00756">
    <property type="entry name" value="PPR"/>
    <property type="match status" value="1"/>
</dbReference>